<feature type="compositionally biased region" description="Acidic residues" evidence="3">
    <location>
        <begin position="24"/>
        <end position="41"/>
    </location>
</feature>
<sequence length="582" mass="62404">MEMDGGDDFLDDDGGFGDGGGGDDFLDDDGGFGDGASDDDMSFGGMDDGGGGGASSELENRIDEMENDVGSLSSTVNTVQSENEKISDSLEEIEEDIRKLLEVYEMVTQGVNPFVEGDSMSEMMGGGGPGGGGGGFGGESLFDSGEGEEDADEMGDDVANAEAEEFLDESVIDDEDEFGDLDNDFGDDGLDDDAESGGADEDLSFDDLKSEYDEDDGFEDGADDGLGDDPVVDDGLEDDGLEDELGMADDEPADLGADDDLGAEIGDAEPADSASAAEDEDVPWDDGGRPYLEEIPSEYDTEYVVMDWLEYLVEKAGLDGAARTIRFYETIGWIGQPVDDCLQTMLNGFDGGPNIEDPEPRSSLGVDHKRSLWRISQISTPARKRRSFDEWLEEEGISTRKTIEIQGTGESDESETEDADETAESDDAPTADEASASDDLGSDTELTFTETIADGPDDDHESDVDDSSGSDDDSDNAVNVAVTGAETETETETEGGDSGYGQIAHEEWIVDDDVDSDREMVWVDSDVMETESGTKLHEGYYGYANHDDYAKPILVPDEQTDLEPWQIEFINSVLISDEGDYE</sequence>
<keyword evidence="5" id="KW-0966">Cell projection</keyword>
<dbReference type="PANTHER" id="PTHR40698">
    <property type="entry name" value="FLAGELLA-RELATED PROTEIN E-RELATED-RELATED"/>
    <property type="match status" value="1"/>
</dbReference>
<evidence type="ECO:0000259" key="4">
    <source>
        <dbReference type="Pfam" id="PF04659"/>
    </source>
</evidence>
<feature type="compositionally biased region" description="Acidic residues" evidence="3">
    <location>
        <begin position="455"/>
        <end position="475"/>
    </location>
</feature>
<dbReference type="AlphaFoldDB" id="A0A1H1IL08"/>
<feature type="region of interest" description="Disordered" evidence="3">
    <location>
        <begin position="115"/>
        <end position="290"/>
    </location>
</feature>
<comment type="subcellular location">
    <subcellularLocation>
        <location evidence="1">Archaeal flagellum</location>
    </subcellularLocation>
</comment>
<dbReference type="InterPro" id="IPR006752">
    <property type="entry name" value="Arch_fla_DE"/>
</dbReference>
<feature type="region of interest" description="Disordered" evidence="3">
    <location>
        <begin position="399"/>
        <end position="503"/>
    </location>
</feature>
<dbReference type="InterPro" id="IPR052494">
    <property type="entry name" value="Flagella_assembly_related"/>
</dbReference>
<evidence type="ECO:0000256" key="2">
    <source>
        <dbReference type="ARBA" id="ARBA00022440"/>
    </source>
</evidence>
<feature type="compositionally biased region" description="Acidic residues" evidence="3">
    <location>
        <begin position="162"/>
        <end position="205"/>
    </location>
</feature>
<feature type="compositionally biased region" description="Acidic residues" evidence="3">
    <location>
        <begin position="410"/>
        <end position="430"/>
    </location>
</feature>
<dbReference type="GO" id="GO:0097588">
    <property type="term" value="P:archaeal or bacterial-type flagellum-dependent cell motility"/>
    <property type="evidence" value="ECO:0007669"/>
    <property type="project" value="InterPro"/>
</dbReference>
<feature type="compositionally biased region" description="Polar residues" evidence="3">
    <location>
        <begin position="70"/>
        <end position="81"/>
    </location>
</feature>
<keyword evidence="2" id="KW-0974">Archaeal flagellum</keyword>
<proteinExistence type="predicted"/>
<organism evidence="5 6">
    <name type="scientific">Natronobacterium texcoconense</name>
    <dbReference type="NCBI Taxonomy" id="1095778"/>
    <lineage>
        <taxon>Archaea</taxon>
        <taxon>Methanobacteriati</taxon>
        <taxon>Methanobacteriota</taxon>
        <taxon>Stenosarchaea group</taxon>
        <taxon>Halobacteria</taxon>
        <taxon>Halobacteriales</taxon>
        <taxon>Natrialbaceae</taxon>
        <taxon>Natronobacterium</taxon>
    </lineage>
</organism>
<evidence type="ECO:0000256" key="1">
    <source>
        <dbReference type="ARBA" id="ARBA00004618"/>
    </source>
</evidence>
<dbReference type="InterPro" id="IPR009205">
    <property type="entry name" value="FlaC_arc"/>
</dbReference>
<feature type="compositionally biased region" description="Low complexity" evidence="3">
    <location>
        <begin position="476"/>
        <end position="486"/>
    </location>
</feature>
<dbReference type="STRING" id="1095778.SAMN04489842_3588"/>
<feature type="compositionally biased region" description="Acidic residues" evidence="3">
    <location>
        <begin position="1"/>
        <end position="15"/>
    </location>
</feature>
<gene>
    <name evidence="5" type="ORF">SAMN04489842_3588</name>
</gene>
<feature type="compositionally biased region" description="Gly residues" evidence="3">
    <location>
        <begin position="124"/>
        <end position="138"/>
    </location>
</feature>
<name>A0A1H1IL08_NATTX</name>
<keyword evidence="6" id="KW-1185">Reference proteome</keyword>
<dbReference type="Pfam" id="PF05377">
    <property type="entry name" value="FlaC_arch"/>
    <property type="match status" value="1"/>
</dbReference>
<reference evidence="6" key="1">
    <citation type="submission" date="2016-10" db="EMBL/GenBank/DDBJ databases">
        <authorList>
            <person name="Varghese N."/>
            <person name="Submissions S."/>
        </authorList>
    </citation>
    <scope>NUCLEOTIDE SEQUENCE [LARGE SCALE GENOMIC DNA]</scope>
    <source>
        <strain evidence="6">DSM 24767</strain>
    </source>
</reference>
<protein>
    <submittedName>
        <fullName evidence="5">Flagella accessory protein C (FlaC)</fullName>
    </submittedName>
</protein>
<feature type="domain" description="Archaeal flagella protein FlaD/E" evidence="4">
    <location>
        <begin position="288"/>
        <end position="379"/>
    </location>
</feature>
<evidence type="ECO:0000256" key="3">
    <source>
        <dbReference type="SAM" id="MobiDB-lite"/>
    </source>
</evidence>
<evidence type="ECO:0000313" key="6">
    <source>
        <dbReference type="Proteomes" id="UP000198848"/>
    </source>
</evidence>
<dbReference type="Pfam" id="PF04659">
    <property type="entry name" value="Arch_fla_DE"/>
    <property type="match status" value="1"/>
</dbReference>
<feature type="region of interest" description="Disordered" evidence="3">
    <location>
        <begin position="1"/>
        <end position="90"/>
    </location>
</feature>
<dbReference type="RefSeq" id="WP_244510272.1">
    <property type="nucleotide sequence ID" value="NZ_FNLC01000005.1"/>
</dbReference>
<keyword evidence="5" id="KW-0969">Cilium</keyword>
<feature type="compositionally biased region" description="Acidic residues" evidence="3">
    <location>
        <begin position="212"/>
        <end position="270"/>
    </location>
</feature>
<feature type="compositionally biased region" description="Acidic residues" evidence="3">
    <location>
        <begin position="145"/>
        <end position="156"/>
    </location>
</feature>
<dbReference type="Proteomes" id="UP000198848">
    <property type="component" value="Unassembled WGS sequence"/>
</dbReference>
<dbReference type="GO" id="GO:0097589">
    <property type="term" value="C:archaeal-type flagellum"/>
    <property type="evidence" value="ECO:0007669"/>
    <property type="project" value="UniProtKB-SubCell"/>
</dbReference>
<dbReference type="EMBL" id="FNLC01000005">
    <property type="protein sequence ID" value="SDR38344.1"/>
    <property type="molecule type" value="Genomic_DNA"/>
</dbReference>
<accession>A0A1H1IL08</accession>
<dbReference type="PANTHER" id="PTHR40698:SF1">
    <property type="entry name" value="FLAGELLA-RELATED PROTEIN D-RELATED"/>
    <property type="match status" value="1"/>
</dbReference>
<keyword evidence="5" id="KW-0282">Flagellum</keyword>
<evidence type="ECO:0000313" key="5">
    <source>
        <dbReference type="EMBL" id="SDR38344.1"/>
    </source>
</evidence>